<dbReference type="SUPFAM" id="SSF53474">
    <property type="entry name" value="alpha/beta-Hydrolases"/>
    <property type="match status" value="1"/>
</dbReference>
<dbReference type="EC" id="4.2.99.20" evidence="2"/>
<evidence type="ECO:0000313" key="2">
    <source>
        <dbReference type="EMBL" id="BBB25587.1"/>
    </source>
</evidence>
<protein>
    <submittedName>
        <fullName evidence="2">2-succinyl-6-hydroxy-2,4-cyclohexadiene-1-carboxylate synthase</fullName>
        <ecNumber evidence="2">2.2.1.9</ecNumber>
        <ecNumber evidence="2">4.2.99.20</ecNumber>
    </submittedName>
</protein>
<dbReference type="Pfam" id="PF00561">
    <property type="entry name" value="Abhydrolase_1"/>
    <property type="match status" value="1"/>
</dbReference>
<dbReference type="GO" id="GO:0070204">
    <property type="term" value="F:2-succinyl-5-enolpyruvyl-6-hydroxy-3-cyclohexene-1-carboxylic-acid synthase activity"/>
    <property type="evidence" value="ECO:0007669"/>
    <property type="project" value="UniProtKB-EC"/>
</dbReference>
<keyword evidence="2" id="KW-0808">Transferase</keyword>
<dbReference type="EMBL" id="AP014545">
    <property type="protein sequence ID" value="BBB25587.1"/>
    <property type="molecule type" value="Genomic_DNA"/>
</dbReference>
<dbReference type="AlphaFoldDB" id="A0A7R6PFN0"/>
<evidence type="ECO:0000259" key="1">
    <source>
        <dbReference type="Pfam" id="PF00561"/>
    </source>
</evidence>
<keyword evidence="2" id="KW-0456">Lyase</keyword>
<dbReference type="GO" id="GO:0070205">
    <property type="term" value="F:2-succinyl-6-hydroxy-2,4-cyclohexadiene-1-carboxylate synthase activity"/>
    <property type="evidence" value="ECO:0007669"/>
    <property type="project" value="UniProtKB-EC"/>
</dbReference>
<proteinExistence type="predicted"/>
<dbReference type="InterPro" id="IPR000073">
    <property type="entry name" value="AB_hydrolase_1"/>
</dbReference>
<dbReference type="InterPro" id="IPR029058">
    <property type="entry name" value="AB_hydrolase_fold"/>
</dbReference>
<dbReference type="PANTHER" id="PTHR43798">
    <property type="entry name" value="MONOACYLGLYCEROL LIPASE"/>
    <property type="match status" value="1"/>
</dbReference>
<reference evidence="2 3" key="1">
    <citation type="journal article" date="2008" name="Int. J. Syst. Evol. Microbiol.">
        <title>Amphritea japonica sp. nov. and Amphritea balenae sp. nov., isolated from the sediment adjacent to sperm whale carcasses off Kagoshima, Japan.</title>
        <authorList>
            <person name="Miyazaki M."/>
            <person name="Nogi Y."/>
            <person name="Fujiwara Y."/>
            <person name="Kawato M."/>
            <person name="Nagahama T."/>
            <person name="Kubokawa K."/>
            <person name="Horikoshi K."/>
        </authorList>
    </citation>
    <scope>NUCLEOTIDE SEQUENCE [LARGE SCALE GENOMIC DNA]</scope>
    <source>
        <strain evidence="2 3">ATCC BAA-1530</strain>
    </source>
</reference>
<sequence>MIKLLSVLALLTFPSIGGFMPSCTINNRELHYLDQGSGFPLLLGHSFLWDSRVWAPQLDLLSQHFRCIVPDLWSHGQSQTASEGDLSIVHLAEVHHQLMQTLEIDRYSVLGMATGGLWGAKLAMMYPDEVASLTLIACSLDSETAENREDYLELFNIVEQLGELPTAVVDAVIRIFFSPVTQKVHPALAETFRFDLMCLSPEQVAGITSMGKQIFTRPSMINQLSDIRCPTLILAGQNDIPNPLSELQEMHHCLPGSQFAIIENAGHMLTLEQPDQVNQLLGNFLASIDGVQLDSNQLVFV</sequence>
<accession>A0A7R6PFN0</accession>
<dbReference type="Proteomes" id="UP000595663">
    <property type="component" value="Chromosome"/>
</dbReference>
<dbReference type="EC" id="2.2.1.9" evidence="2"/>
<dbReference type="PRINTS" id="PR00412">
    <property type="entry name" value="EPOXHYDRLASE"/>
</dbReference>
<dbReference type="PANTHER" id="PTHR43798:SF29">
    <property type="entry name" value="AB HYDROLASE-1 DOMAIN-CONTAINING PROTEIN"/>
    <property type="match status" value="1"/>
</dbReference>
<organism evidence="2 3">
    <name type="scientific">Amphritea japonica ATCC BAA-1530</name>
    <dbReference type="NCBI Taxonomy" id="1278309"/>
    <lineage>
        <taxon>Bacteria</taxon>
        <taxon>Pseudomonadati</taxon>
        <taxon>Pseudomonadota</taxon>
        <taxon>Gammaproteobacteria</taxon>
        <taxon>Oceanospirillales</taxon>
        <taxon>Oceanospirillaceae</taxon>
        <taxon>Amphritea</taxon>
    </lineage>
</organism>
<name>A0A7R6PFN0_9GAMM</name>
<feature type="domain" description="AB hydrolase-1" evidence="1">
    <location>
        <begin position="40"/>
        <end position="273"/>
    </location>
</feature>
<gene>
    <name evidence="2" type="ORF">AMJAP_0990</name>
</gene>
<dbReference type="InterPro" id="IPR000639">
    <property type="entry name" value="Epox_hydrolase-like"/>
</dbReference>
<dbReference type="InterPro" id="IPR050266">
    <property type="entry name" value="AB_hydrolase_sf"/>
</dbReference>
<evidence type="ECO:0000313" key="3">
    <source>
        <dbReference type="Proteomes" id="UP000595663"/>
    </source>
</evidence>
<dbReference type="PRINTS" id="PR00111">
    <property type="entry name" value="ABHYDROLASE"/>
</dbReference>
<keyword evidence="3" id="KW-1185">Reference proteome</keyword>
<dbReference type="KEGG" id="ajp:AMJAP_0990"/>
<dbReference type="Gene3D" id="3.40.50.1820">
    <property type="entry name" value="alpha/beta hydrolase"/>
    <property type="match status" value="1"/>
</dbReference>